<reference evidence="5 6" key="1">
    <citation type="journal article" date="2016" name="Front. Microbiol.">
        <title>Comparative Genomic Analysis Reveals a Diverse Repertoire of Genes Involved in Prokaryote-Eukaryote Interactions within the Pseudovibrio Genus.</title>
        <authorList>
            <person name="Romano S."/>
            <person name="Fernandez-Guerra A."/>
            <person name="Reen F.J."/>
            <person name="Glockner F.O."/>
            <person name="Crowley S.P."/>
            <person name="O'Sullivan O."/>
            <person name="Cotter P.D."/>
            <person name="Adams C."/>
            <person name="Dobson A.D."/>
            <person name="O'Gara F."/>
        </authorList>
    </citation>
    <scope>NUCLEOTIDE SEQUENCE [LARGE SCALE GENOMIC DNA]</scope>
    <source>
        <strain evidence="5 6">Ad2</strain>
    </source>
</reference>
<evidence type="ECO:0000313" key="5">
    <source>
        <dbReference type="EMBL" id="KZL17886.1"/>
    </source>
</evidence>
<comment type="caution">
    <text evidence="5">The sequence shown here is derived from an EMBL/GenBank/DDBJ whole genome shotgun (WGS) entry which is preliminary data.</text>
</comment>
<protein>
    <submittedName>
        <fullName evidence="5">HTH-type transcriptional repressor CytR</fullName>
    </submittedName>
</protein>
<evidence type="ECO:0000259" key="4">
    <source>
        <dbReference type="Pfam" id="PF13377"/>
    </source>
</evidence>
<feature type="domain" description="Transcriptional regulator LacI/GalR-like sensor" evidence="4">
    <location>
        <begin position="28"/>
        <end position="191"/>
    </location>
</feature>
<keyword evidence="2" id="KW-0238">DNA-binding</keyword>
<dbReference type="GO" id="GO:0000976">
    <property type="term" value="F:transcription cis-regulatory region binding"/>
    <property type="evidence" value="ECO:0007669"/>
    <property type="project" value="TreeGrafter"/>
</dbReference>
<keyword evidence="3" id="KW-0804">Transcription</keyword>
<dbReference type="AlphaFoldDB" id="A0A165XND9"/>
<sequence>MVYACEWNSQADGSGVRVDNESGGRLAVEHLLALGHTDIGFVLGPQQNPLTGSRKDGALAALHQAGLNLPAHWALSGDFTLDSGAKAAQDWAALPVRPTAMFCMSDQMAFGFIAELTRLGYAVPDDVSVVGFDDIEIAHYFTPGLTTIRQPRFAVGCEAAKLLTCALQKEQKDEQASHTVLPVELIVRATTAAREGT</sequence>
<dbReference type="Pfam" id="PF13377">
    <property type="entry name" value="Peripla_BP_3"/>
    <property type="match status" value="1"/>
</dbReference>
<dbReference type="Gene3D" id="3.40.50.2300">
    <property type="match status" value="2"/>
</dbReference>
<gene>
    <name evidence="5" type="primary">cytR_2</name>
    <name evidence="5" type="ORF">PsAD2_02815</name>
</gene>
<dbReference type="PANTHER" id="PTHR30146">
    <property type="entry name" value="LACI-RELATED TRANSCRIPTIONAL REPRESSOR"/>
    <property type="match status" value="1"/>
</dbReference>
<dbReference type="InterPro" id="IPR028082">
    <property type="entry name" value="Peripla_BP_I"/>
</dbReference>
<name>A0A165XND9_9HYPH</name>
<evidence type="ECO:0000256" key="1">
    <source>
        <dbReference type="ARBA" id="ARBA00023015"/>
    </source>
</evidence>
<dbReference type="STRING" id="989403.SAMN05421798_11338"/>
<dbReference type="EMBL" id="LMCB01000026">
    <property type="protein sequence ID" value="KZL17886.1"/>
    <property type="molecule type" value="Genomic_DNA"/>
</dbReference>
<keyword evidence="1" id="KW-0805">Transcription regulation</keyword>
<evidence type="ECO:0000256" key="3">
    <source>
        <dbReference type="ARBA" id="ARBA00023163"/>
    </source>
</evidence>
<accession>A0A165XND9</accession>
<dbReference type="SUPFAM" id="SSF53822">
    <property type="entry name" value="Periplasmic binding protein-like I"/>
    <property type="match status" value="1"/>
</dbReference>
<evidence type="ECO:0000313" key="6">
    <source>
        <dbReference type="Proteomes" id="UP000076577"/>
    </source>
</evidence>
<dbReference type="InterPro" id="IPR046335">
    <property type="entry name" value="LacI/GalR-like_sensor"/>
</dbReference>
<dbReference type="PANTHER" id="PTHR30146:SF109">
    <property type="entry name" value="HTH-TYPE TRANSCRIPTIONAL REGULATOR GALS"/>
    <property type="match status" value="1"/>
</dbReference>
<organism evidence="5 6">
    <name type="scientific">Pseudovibrio axinellae</name>
    <dbReference type="NCBI Taxonomy" id="989403"/>
    <lineage>
        <taxon>Bacteria</taxon>
        <taxon>Pseudomonadati</taxon>
        <taxon>Pseudomonadota</taxon>
        <taxon>Alphaproteobacteria</taxon>
        <taxon>Hyphomicrobiales</taxon>
        <taxon>Stappiaceae</taxon>
        <taxon>Pseudovibrio</taxon>
    </lineage>
</organism>
<dbReference type="PATRIC" id="fig|989403.3.peg.3015"/>
<dbReference type="Proteomes" id="UP000076577">
    <property type="component" value="Unassembled WGS sequence"/>
</dbReference>
<evidence type="ECO:0000256" key="2">
    <source>
        <dbReference type="ARBA" id="ARBA00023125"/>
    </source>
</evidence>
<proteinExistence type="predicted"/>
<dbReference type="GO" id="GO:0003700">
    <property type="term" value="F:DNA-binding transcription factor activity"/>
    <property type="evidence" value="ECO:0007669"/>
    <property type="project" value="TreeGrafter"/>
</dbReference>
<keyword evidence="6" id="KW-1185">Reference proteome</keyword>